<evidence type="ECO:0000313" key="11">
    <source>
        <dbReference type="Proteomes" id="UP000626109"/>
    </source>
</evidence>
<dbReference type="Gene3D" id="2.60.40.150">
    <property type="entry name" value="C2 domain"/>
    <property type="match status" value="1"/>
</dbReference>
<evidence type="ECO:0000256" key="1">
    <source>
        <dbReference type="ARBA" id="ARBA00004141"/>
    </source>
</evidence>
<evidence type="ECO:0000313" key="10">
    <source>
        <dbReference type="EMBL" id="CAE8686520.1"/>
    </source>
</evidence>
<gene>
    <name evidence="10" type="ORF">PGLA2088_LOCUS25019</name>
</gene>
<organism evidence="10 11">
    <name type="scientific">Polarella glacialis</name>
    <name type="common">Dinoflagellate</name>
    <dbReference type="NCBI Taxonomy" id="89957"/>
    <lineage>
        <taxon>Eukaryota</taxon>
        <taxon>Sar</taxon>
        <taxon>Alveolata</taxon>
        <taxon>Dinophyceae</taxon>
        <taxon>Suessiales</taxon>
        <taxon>Suessiaceae</taxon>
        <taxon>Polarella</taxon>
    </lineage>
</organism>
<dbReference type="InterPro" id="IPR014756">
    <property type="entry name" value="Ig_E-set"/>
</dbReference>
<feature type="compositionally biased region" description="Acidic residues" evidence="8">
    <location>
        <begin position="405"/>
        <end position="414"/>
    </location>
</feature>
<keyword evidence="5" id="KW-1133">Transmembrane helix</keyword>
<dbReference type="Pfam" id="PF02889">
    <property type="entry name" value="Sec63"/>
    <property type="match status" value="1"/>
</dbReference>
<accession>A0A813JZG4</accession>
<sequence length="414" mass="47008">MVETLQFMGYYINEATRTKNCPELLAASAESRGMDTRVTDNNDMKALATQVVEHKKRQFSLPIIIKNNFLLLGHTQRLHHLMTPDLRSDCDELLKYSVKITQAMIEIACMREWFFTAQAMIEFRRSLVQGLDLKASQLLQIPHFTEESLKHTSRGKNSISTLTDFISKDPEQRKGLGDMDPNQLADIEAFCSHVSNVEFKAITEVEDETEICVGDVATVVCTLTRKNLQEGEAMGPVHAPLYPEPKFEEWWIFLVEGSPTNTRIIAFERVRDTERVVEAKLRFQISRPGKHSLAVHALCDSYSGLDQKVELNFNASTEDEVKREIFVHPEDEELDLQPTLFQQLMGELGGDDESEEEEEQEDKDKKKGKDKDKDKDKPKDKPKLSDGQAKKADDSDEDEKKDGDDSSDSGSDSD</sequence>
<dbReference type="PANTHER" id="PTHR24075:SF0">
    <property type="entry name" value="TRANSLOCATION PROTEIN SEC63 HOMOLOG"/>
    <property type="match status" value="1"/>
</dbReference>
<dbReference type="SUPFAM" id="SSF158702">
    <property type="entry name" value="Sec63 N-terminal domain-like"/>
    <property type="match status" value="1"/>
</dbReference>
<dbReference type="PANTHER" id="PTHR24075">
    <property type="entry name" value="SEC63 DOMAIN-CONTAINING"/>
    <property type="match status" value="1"/>
</dbReference>
<dbReference type="GO" id="GO:0006614">
    <property type="term" value="P:SRP-dependent cotranslational protein targeting to membrane"/>
    <property type="evidence" value="ECO:0007669"/>
    <property type="project" value="TreeGrafter"/>
</dbReference>
<comment type="caution">
    <text evidence="10">The sequence shown here is derived from an EMBL/GenBank/DDBJ whole genome shotgun (WGS) entry which is preliminary data.</text>
</comment>
<evidence type="ECO:0000256" key="7">
    <source>
        <dbReference type="ARBA" id="ARBA00023186"/>
    </source>
</evidence>
<feature type="compositionally biased region" description="Acidic residues" evidence="8">
    <location>
        <begin position="349"/>
        <end position="361"/>
    </location>
</feature>
<evidence type="ECO:0000259" key="9">
    <source>
        <dbReference type="SMART" id="SM00973"/>
    </source>
</evidence>
<dbReference type="SUPFAM" id="SSF81296">
    <property type="entry name" value="E set domains"/>
    <property type="match status" value="1"/>
</dbReference>
<evidence type="ECO:0000256" key="2">
    <source>
        <dbReference type="ARBA" id="ARBA00004240"/>
    </source>
</evidence>
<protein>
    <recommendedName>
        <fullName evidence="9">SEC63 domain-containing protein</fullName>
    </recommendedName>
</protein>
<evidence type="ECO:0000256" key="8">
    <source>
        <dbReference type="SAM" id="MobiDB-lite"/>
    </source>
</evidence>
<name>A0A813JZG4_POLGL</name>
<dbReference type="GO" id="GO:0003723">
    <property type="term" value="F:RNA binding"/>
    <property type="evidence" value="ECO:0007669"/>
    <property type="project" value="TreeGrafter"/>
</dbReference>
<comment type="subcellular location">
    <subcellularLocation>
        <location evidence="2">Endoplasmic reticulum</location>
    </subcellularLocation>
    <subcellularLocation>
        <location evidence="1">Membrane</location>
        <topology evidence="1">Multi-pass membrane protein</topology>
    </subcellularLocation>
</comment>
<dbReference type="GO" id="GO:0031207">
    <property type="term" value="C:Sec62/Sec63 complex"/>
    <property type="evidence" value="ECO:0007669"/>
    <property type="project" value="TreeGrafter"/>
</dbReference>
<dbReference type="Proteomes" id="UP000626109">
    <property type="component" value="Unassembled WGS sequence"/>
</dbReference>
<evidence type="ECO:0000256" key="4">
    <source>
        <dbReference type="ARBA" id="ARBA00022824"/>
    </source>
</evidence>
<feature type="compositionally biased region" description="Basic and acidic residues" evidence="8">
    <location>
        <begin position="362"/>
        <end position="404"/>
    </location>
</feature>
<reference evidence="10" key="1">
    <citation type="submission" date="2021-02" db="EMBL/GenBank/DDBJ databases">
        <authorList>
            <person name="Dougan E. K."/>
            <person name="Rhodes N."/>
            <person name="Thang M."/>
            <person name="Chan C."/>
        </authorList>
    </citation>
    <scope>NUCLEOTIDE SEQUENCE</scope>
</reference>
<keyword evidence="3" id="KW-0812">Transmembrane</keyword>
<keyword evidence="4" id="KW-0256">Endoplasmic reticulum</keyword>
<proteinExistence type="predicted"/>
<evidence type="ECO:0000256" key="6">
    <source>
        <dbReference type="ARBA" id="ARBA00023136"/>
    </source>
</evidence>
<dbReference type="SMART" id="SM00973">
    <property type="entry name" value="Sec63"/>
    <property type="match status" value="1"/>
</dbReference>
<dbReference type="Gene3D" id="1.10.150.20">
    <property type="entry name" value="5' to 3' exonuclease, C-terminal subdomain"/>
    <property type="match status" value="1"/>
</dbReference>
<dbReference type="AlphaFoldDB" id="A0A813JZG4"/>
<dbReference type="Gene3D" id="1.10.3380.10">
    <property type="entry name" value="Sec63 N-terminal domain-like domain"/>
    <property type="match status" value="1"/>
</dbReference>
<dbReference type="GO" id="GO:0006620">
    <property type="term" value="P:post-translational protein targeting to endoplasmic reticulum membrane"/>
    <property type="evidence" value="ECO:0007669"/>
    <property type="project" value="TreeGrafter"/>
</dbReference>
<keyword evidence="7" id="KW-0143">Chaperone</keyword>
<dbReference type="InterPro" id="IPR004179">
    <property type="entry name" value="Sec63-dom"/>
</dbReference>
<dbReference type="GO" id="GO:0008320">
    <property type="term" value="F:protein transmembrane transporter activity"/>
    <property type="evidence" value="ECO:0007669"/>
    <property type="project" value="TreeGrafter"/>
</dbReference>
<dbReference type="InterPro" id="IPR035892">
    <property type="entry name" value="C2_domain_sf"/>
</dbReference>
<dbReference type="EMBL" id="CAJNNW010026601">
    <property type="protein sequence ID" value="CAE8686520.1"/>
    <property type="molecule type" value="Genomic_DNA"/>
</dbReference>
<feature type="region of interest" description="Disordered" evidence="8">
    <location>
        <begin position="348"/>
        <end position="414"/>
    </location>
</feature>
<feature type="domain" description="SEC63" evidence="9">
    <location>
        <begin position="1"/>
        <end position="313"/>
    </location>
</feature>
<evidence type="ECO:0000256" key="3">
    <source>
        <dbReference type="ARBA" id="ARBA00022692"/>
    </source>
</evidence>
<keyword evidence="6" id="KW-0472">Membrane</keyword>
<evidence type="ECO:0000256" key="5">
    <source>
        <dbReference type="ARBA" id="ARBA00022989"/>
    </source>
</evidence>